<feature type="region of interest" description="Disordered" evidence="2">
    <location>
        <begin position="1"/>
        <end position="60"/>
    </location>
</feature>
<evidence type="ECO:0000256" key="1">
    <source>
        <dbReference type="SAM" id="Coils"/>
    </source>
</evidence>
<evidence type="ECO:0000313" key="3">
    <source>
        <dbReference type="EMBL" id="CAK9052368.1"/>
    </source>
</evidence>
<evidence type="ECO:0000256" key="2">
    <source>
        <dbReference type="SAM" id="MobiDB-lite"/>
    </source>
</evidence>
<dbReference type="EMBL" id="CAXAMM010022647">
    <property type="protein sequence ID" value="CAK9052368.1"/>
    <property type="molecule type" value="Genomic_DNA"/>
</dbReference>
<evidence type="ECO:0000313" key="4">
    <source>
        <dbReference type="Proteomes" id="UP001642464"/>
    </source>
</evidence>
<name>A0ABP0MMN0_9DINO</name>
<feature type="coiled-coil region" evidence="1">
    <location>
        <begin position="133"/>
        <end position="160"/>
    </location>
</feature>
<gene>
    <name evidence="3" type="ORF">SCF082_LOCUS28654</name>
</gene>
<reference evidence="3 4" key="1">
    <citation type="submission" date="2024-02" db="EMBL/GenBank/DDBJ databases">
        <authorList>
            <person name="Chen Y."/>
            <person name="Shah S."/>
            <person name="Dougan E. K."/>
            <person name="Thang M."/>
            <person name="Chan C."/>
        </authorList>
    </citation>
    <scope>NUCLEOTIDE SEQUENCE [LARGE SCALE GENOMIC DNA]</scope>
</reference>
<dbReference type="Proteomes" id="UP001642464">
    <property type="component" value="Unassembled WGS sequence"/>
</dbReference>
<proteinExistence type="predicted"/>
<keyword evidence="4" id="KW-1185">Reference proteome</keyword>
<keyword evidence="1" id="KW-0175">Coiled coil</keyword>
<feature type="compositionally biased region" description="Basic and acidic residues" evidence="2">
    <location>
        <begin position="51"/>
        <end position="60"/>
    </location>
</feature>
<protein>
    <submittedName>
        <fullName evidence="3">Uncharacterized protein</fullName>
    </submittedName>
</protein>
<accession>A0ABP0MMN0</accession>
<organism evidence="3 4">
    <name type="scientific">Durusdinium trenchii</name>
    <dbReference type="NCBI Taxonomy" id="1381693"/>
    <lineage>
        <taxon>Eukaryota</taxon>
        <taxon>Sar</taxon>
        <taxon>Alveolata</taxon>
        <taxon>Dinophyceae</taxon>
        <taxon>Suessiales</taxon>
        <taxon>Symbiodiniaceae</taxon>
        <taxon>Durusdinium</taxon>
    </lineage>
</organism>
<comment type="caution">
    <text evidence="3">The sequence shown here is derived from an EMBL/GenBank/DDBJ whole genome shotgun (WGS) entry which is preliminary data.</text>
</comment>
<feature type="compositionally biased region" description="Basic and acidic residues" evidence="2">
    <location>
        <begin position="1"/>
        <end position="10"/>
    </location>
</feature>
<sequence length="188" mass="21255">MLEEKDRTAALERQVSNPSSNGGMARMVSPGGMPRLVSPGGMPRMVSPEAMSKKSTDSKMRWNRTMSSNLRKQRRTQTFLTYGQRQHGRSGFPGSPGWDTAIEETTEQLIRDLEHLRQTSNLTGATREQIRLLLALLEHLSSTEDKLKALKEKDSQIEARLSQSFSKLCRNYESLKRTEKTRTLATNS</sequence>